<dbReference type="Proteomes" id="UP001519460">
    <property type="component" value="Unassembled WGS sequence"/>
</dbReference>
<feature type="region of interest" description="Disordered" evidence="1">
    <location>
        <begin position="76"/>
        <end position="97"/>
    </location>
</feature>
<accession>A0ABD0J0P0</accession>
<protein>
    <submittedName>
        <fullName evidence="2">Uncharacterized protein</fullName>
    </submittedName>
</protein>
<name>A0ABD0J0P0_9CAEN</name>
<evidence type="ECO:0000313" key="2">
    <source>
        <dbReference type="EMBL" id="KAK7446239.1"/>
    </source>
</evidence>
<proteinExistence type="predicted"/>
<sequence length="97" mass="10262">MADTHRDARGPAYTLCGGLAVSPFSCQTFVRFLRAFDTEHADAVLLLVFRSDTVSVDTSYAFVSASVTAFIRLASGPSKRPKHDTPGKGLVSPGSVG</sequence>
<evidence type="ECO:0000313" key="3">
    <source>
        <dbReference type="Proteomes" id="UP001519460"/>
    </source>
</evidence>
<comment type="caution">
    <text evidence="2">The sequence shown here is derived from an EMBL/GenBank/DDBJ whole genome shotgun (WGS) entry which is preliminary data.</text>
</comment>
<organism evidence="2 3">
    <name type="scientific">Batillaria attramentaria</name>
    <dbReference type="NCBI Taxonomy" id="370345"/>
    <lineage>
        <taxon>Eukaryota</taxon>
        <taxon>Metazoa</taxon>
        <taxon>Spiralia</taxon>
        <taxon>Lophotrochozoa</taxon>
        <taxon>Mollusca</taxon>
        <taxon>Gastropoda</taxon>
        <taxon>Caenogastropoda</taxon>
        <taxon>Sorbeoconcha</taxon>
        <taxon>Cerithioidea</taxon>
        <taxon>Batillariidae</taxon>
        <taxon>Batillaria</taxon>
    </lineage>
</organism>
<dbReference type="EMBL" id="JACVVK020000785">
    <property type="protein sequence ID" value="KAK7446239.1"/>
    <property type="molecule type" value="Genomic_DNA"/>
</dbReference>
<dbReference type="AlphaFoldDB" id="A0ABD0J0P0"/>
<gene>
    <name evidence="2" type="ORF">BaRGS_00040281</name>
</gene>
<keyword evidence="3" id="KW-1185">Reference proteome</keyword>
<evidence type="ECO:0000256" key="1">
    <source>
        <dbReference type="SAM" id="MobiDB-lite"/>
    </source>
</evidence>
<reference evidence="2 3" key="1">
    <citation type="journal article" date="2023" name="Sci. Data">
        <title>Genome assembly of the Korean intertidal mud-creeper Batillaria attramentaria.</title>
        <authorList>
            <person name="Patra A.K."/>
            <person name="Ho P.T."/>
            <person name="Jun S."/>
            <person name="Lee S.J."/>
            <person name="Kim Y."/>
            <person name="Won Y.J."/>
        </authorList>
    </citation>
    <scope>NUCLEOTIDE SEQUENCE [LARGE SCALE GENOMIC DNA]</scope>
    <source>
        <strain evidence="2">Wonlab-2016</strain>
    </source>
</reference>